<reference evidence="3" key="1">
    <citation type="journal article" date="2018" name="Proc. Natl. Acad. Sci. U.S.A.">
        <title>Linking secondary metabolites to gene clusters through genome sequencing of six diverse Aspergillus species.</title>
        <authorList>
            <person name="Kaerboelling I."/>
            <person name="Vesth T.C."/>
            <person name="Frisvad J.C."/>
            <person name="Nybo J.L."/>
            <person name="Theobald S."/>
            <person name="Kuo A."/>
            <person name="Bowyer P."/>
            <person name="Matsuda Y."/>
            <person name="Mondo S."/>
            <person name="Lyhne E.K."/>
            <person name="Kogle M.E."/>
            <person name="Clum A."/>
            <person name="Lipzen A."/>
            <person name="Salamov A."/>
            <person name="Ngan C.Y."/>
            <person name="Daum C."/>
            <person name="Chiniquy J."/>
            <person name="Barry K."/>
            <person name="LaButti K."/>
            <person name="Haridas S."/>
            <person name="Simmons B.A."/>
            <person name="Magnuson J.K."/>
            <person name="Mortensen U.H."/>
            <person name="Larsen T.O."/>
            <person name="Grigoriev I.V."/>
            <person name="Baker S.E."/>
            <person name="Andersen M.R."/>
        </authorList>
    </citation>
    <scope>NUCLEOTIDE SEQUENCE [LARGE SCALE GENOMIC DNA]</scope>
    <source>
        <strain evidence="3">IBT 16806</strain>
    </source>
</reference>
<dbReference type="AlphaFoldDB" id="A0A2I1CPI0"/>
<keyword evidence="1" id="KW-0812">Transmembrane</keyword>
<name>A0A2I1CPI0_ASPN1</name>
<organism evidence="2 3">
    <name type="scientific">Aspergillus novofumigatus (strain IBT 16806)</name>
    <dbReference type="NCBI Taxonomy" id="1392255"/>
    <lineage>
        <taxon>Eukaryota</taxon>
        <taxon>Fungi</taxon>
        <taxon>Dikarya</taxon>
        <taxon>Ascomycota</taxon>
        <taxon>Pezizomycotina</taxon>
        <taxon>Eurotiomycetes</taxon>
        <taxon>Eurotiomycetidae</taxon>
        <taxon>Eurotiales</taxon>
        <taxon>Aspergillaceae</taxon>
        <taxon>Aspergillus</taxon>
        <taxon>Aspergillus subgen. Fumigati</taxon>
    </lineage>
</organism>
<evidence type="ECO:0000256" key="1">
    <source>
        <dbReference type="SAM" id="Phobius"/>
    </source>
</evidence>
<accession>A0A2I1CPI0</accession>
<dbReference type="GeneID" id="36531911"/>
<keyword evidence="1" id="KW-1133">Transmembrane helix</keyword>
<proteinExistence type="predicted"/>
<gene>
    <name evidence="2" type="ORF">P174DRAFT_417189</name>
</gene>
<sequence>MLTRYLPTPAAAAVVVVKILQAICFESALILSASDATKISRNMHTYKSLFAIVTEDESPILGFIGRETSLRY</sequence>
<protein>
    <submittedName>
        <fullName evidence="2">Uncharacterized protein</fullName>
    </submittedName>
</protein>
<dbReference type="RefSeq" id="XP_024688126.1">
    <property type="nucleotide sequence ID" value="XM_024824586.1"/>
</dbReference>
<evidence type="ECO:0000313" key="2">
    <source>
        <dbReference type="EMBL" id="PKX99531.1"/>
    </source>
</evidence>
<dbReference type="VEuPathDB" id="FungiDB:P174DRAFT_417189"/>
<evidence type="ECO:0000313" key="3">
    <source>
        <dbReference type="Proteomes" id="UP000234474"/>
    </source>
</evidence>
<keyword evidence="1" id="KW-0472">Membrane</keyword>
<feature type="transmembrane region" description="Helical" evidence="1">
    <location>
        <begin position="12"/>
        <end position="33"/>
    </location>
</feature>
<comment type="caution">
    <text evidence="2">The sequence shown here is derived from an EMBL/GenBank/DDBJ whole genome shotgun (WGS) entry which is preliminary data.</text>
</comment>
<dbReference type="Proteomes" id="UP000234474">
    <property type="component" value="Unassembled WGS sequence"/>
</dbReference>
<keyword evidence="3" id="KW-1185">Reference proteome</keyword>
<dbReference type="EMBL" id="MSZS01000001">
    <property type="protein sequence ID" value="PKX99531.1"/>
    <property type="molecule type" value="Genomic_DNA"/>
</dbReference>